<feature type="region of interest" description="Disordered" evidence="9">
    <location>
        <begin position="139"/>
        <end position="187"/>
    </location>
</feature>
<dbReference type="SUPFAM" id="SSF52047">
    <property type="entry name" value="RNI-like"/>
    <property type="match status" value="1"/>
</dbReference>
<comment type="function">
    <text evidence="1">Substrate-recognition component of the SCF (SKP1-CUL1-F-box protein)-type E3 ubiquitin ligase complex.</text>
</comment>
<dbReference type="FunCoup" id="A0A8V0Z710">
    <property type="interactions" value="465"/>
</dbReference>
<dbReference type="SMART" id="SM00367">
    <property type="entry name" value="LRR_CC"/>
    <property type="match status" value="6"/>
</dbReference>
<name>A0A8V0Z710_CHICK</name>
<keyword evidence="3" id="KW-0433">Leucine-rich repeat</keyword>
<evidence type="ECO:0000256" key="8">
    <source>
        <dbReference type="ARBA" id="ARBA00080414"/>
    </source>
</evidence>
<gene>
    <name evidence="11" type="primary">FBXL16</name>
</gene>
<dbReference type="AlphaFoldDB" id="A0A8V0Z710"/>
<evidence type="ECO:0000256" key="6">
    <source>
        <dbReference type="ARBA" id="ARBA00062674"/>
    </source>
</evidence>
<dbReference type="CDD" id="cd22127">
    <property type="entry name" value="F-box_FBXL16"/>
    <property type="match status" value="1"/>
</dbReference>
<feature type="region of interest" description="Disordered" evidence="9">
    <location>
        <begin position="61"/>
        <end position="84"/>
    </location>
</feature>
<dbReference type="Gene3D" id="3.80.10.10">
    <property type="entry name" value="Ribonuclease Inhibitor"/>
    <property type="match status" value="2"/>
</dbReference>
<evidence type="ECO:0000256" key="9">
    <source>
        <dbReference type="SAM" id="MobiDB-lite"/>
    </source>
</evidence>
<keyword evidence="2" id="KW-0488">Methylation</keyword>
<dbReference type="Ensembl" id="ENSGALT00010044328.1">
    <property type="protein sequence ID" value="ENSGALP00010026374.1"/>
    <property type="gene ID" value="ENSGALG00010018358.1"/>
</dbReference>
<dbReference type="InterPro" id="IPR057207">
    <property type="entry name" value="FBXL15_LRR"/>
</dbReference>
<dbReference type="PANTHER" id="PTHR13382">
    <property type="entry name" value="MITOCHONDRIAL ATP SYNTHASE COUPLING FACTOR B"/>
    <property type="match status" value="1"/>
</dbReference>
<dbReference type="FunFam" id="3.80.10.10:FF:000733">
    <property type="entry name" value="F-box/LRR-repeat protein 16"/>
    <property type="match status" value="1"/>
</dbReference>
<keyword evidence="12" id="KW-1185">Reference proteome</keyword>
<reference evidence="11" key="1">
    <citation type="submission" date="2020-11" db="EMBL/GenBank/DDBJ databases">
        <title>Gallus gallus (Chicken) genome, bGalGal1, GRCg7b, maternal haplotype autosomes + Z &amp; W.</title>
        <authorList>
            <person name="Warren W."/>
            <person name="Formenti G."/>
            <person name="Fedrigo O."/>
            <person name="Haase B."/>
            <person name="Mountcastle J."/>
            <person name="Balacco J."/>
            <person name="Tracey A."/>
            <person name="Schneider V."/>
            <person name="Okimoto R."/>
            <person name="Cheng H."/>
            <person name="Hawken R."/>
            <person name="Howe K."/>
            <person name="Jarvis E.D."/>
        </authorList>
    </citation>
    <scope>NUCLEOTIDE SEQUENCE [LARGE SCALE GENOMIC DNA]</scope>
    <source>
        <strain evidence="11">Broiler</strain>
    </source>
</reference>
<protein>
    <recommendedName>
        <fullName evidence="7">F-box/LRR-repeat protein 16</fullName>
    </recommendedName>
    <alternativeName>
        <fullName evidence="8">F-box and leucine-rich repeat protein 16</fullName>
    </alternativeName>
</protein>
<proteinExistence type="predicted"/>
<evidence type="ECO:0000313" key="12">
    <source>
        <dbReference type="Proteomes" id="UP000000539"/>
    </source>
</evidence>
<evidence type="ECO:0000256" key="5">
    <source>
        <dbReference type="ARBA" id="ARBA00022786"/>
    </source>
</evidence>
<organism evidence="11 12">
    <name type="scientific">Gallus gallus</name>
    <name type="common">Chicken</name>
    <dbReference type="NCBI Taxonomy" id="9031"/>
    <lineage>
        <taxon>Eukaryota</taxon>
        <taxon>Metazoa</taxon>
        <taxon>Chordata</taxon>
        <taxon>Craniata</taxon>
        <taxon>Vertebrata</taxon>
        <taxon>Euteleostomi</taxon>
        <taxon>Archelosauria</taxon>
        <taxon>Archosauria</taxon>
        <taxon>Dinosauria</taxon>
        <taxon>Saurischia</taxon>
        <taxon>Theropoda</taxon>
        <taxon>Coelurosauria</taxon>
        <taxon>Aves</taxon>
        <taxon>Neognathae</taxon>
        <taxon>Galloanserae</taxon>
        <taxon>Galliformes</taxon>
        <taxon>Phasianidae</taxon>
        <taxon>Phasianinae</taxon>
        <taxon>Gallus</taxon>
    </lineage>
</organism>
<dbReference type="GlyGen" id="A0A8V0Z710">
    <property type="glycosylation" value="2 sites"/>
</dbReference>
<keyword evidence="5" id="KW-0833">Ubl conjugation pathway</keyword>
<evidence type="ECO:0000256" key="1">
    <source>
        <dbReference type="ARBA" id="ARBA00003437"/>
    </source>
</evidence>
<feature type="domain" description="F-box/LRR-repeat protein 15-like leucin rich repeat" evidence="10">
    <location>
        <begin position="516"/>
        <end position="637"/>
    </location>
</feature>
<evidence type="ECO:0000256" key="3">
    <source>
        <dbReference type="ARBA" id="ARBA00022614"/>
    </source>
</evidence>
<dbReference type="InterPro" id="IPR036047">
    <property type="entry name" value="F-box-like_dom_sf"/>
</dbReference>
<evidence type="ECO:0000256" key="7">
    <source>
        <dbReference type="ARBA" id="ARBA00074003"/>
    </source>
</evidence>
<dbReference type="InterPro" id="IPR032675">
    <property type="entry name" value="LRR_dom_sf"/>
</dbReference>
<dbReference type="FunFam" id="3.80.10.10:FF:000262">
    <property type="entry name" value="F-box/LRR-repeat protein 16"/>
    <property type="match status" value="1"/>
</dbReference>
<dbReference type="Pfam" id="PF25372">
    <property type="entry name" value="DUF7885"/>
    <property type="match status" value="1"/>
</dbReference>
<dbReference type="OrthoDB" id="10044893at2759"/>
<accession>A0A8V0Z710</accession>
<dbReference type="InterPro" id="IPR006553">
    <property type="entry name" value="Leu-rich_rpt_Cys-con_subtyp"/>
</dbReference>
<keyword evidence="4" id="KW-0677">Repeat</keyword>
<dbReference type="GeneTree" id="ENSGT00940000159138"/>
<comment type="subunit">
    <text evidence="6">Interacts with SKP1 and CUL1.</text>
</comment>
<sequence>MFPACFHLLAPKSTPFPLLFLGGLSGAGICGLGGGRRVTALPAPVGFEFSRSQRSVLPFLAPGLPRSEPGEAGPPLGSGGSGGGRFVRADALAAARPRGPAAAPPAGPPLFVPEFGAFPGWEKAPGRVLGVSGRVLGPQQPFRPTNRGAVGRGGTAWRGGWRNARRDPWKMSNPRNGDTKPPCLPRNGLVKIPTQPNGLGSASITKGTPAVKNRLCQPSSVPAILSPALAPRSDLPIPSLASPLSLAALAGVSSPPGTSLVALNSSEATPGSEHPSPERLPGSPSERQLVVDEKILNRLFWYFSACEKCVLAQVCKAWRRVLYQPKFWVGLTPVLHTKELYNILPGGEKEFVSLQGFAVRGFDGFCLVGVSDLDICEFIDNYPLSKKGVKSMSLKRSTITDAGLEVMLEQMQGVVRLELSGCNDFTEAGLWSSLNARITALSVSDCINVADDAIAAISQLLPNLAELNLQAYHVTDTALAYFTAKQGYTTHTLRLNSCWEITNHGVVNMVHSLPNLSVLSLSGCSKVTDDGVELVAENLRKLRSLDLSWCPRITDMALEYIACDLHKLEELVLDRCVRITDTGLSYLSTMSSLRSLYLRWCCQVQDFGLKHLLGMGSLRLLSLAGCPLLTTTGLSGLVQLQELEELELTNCPGATPELFKYFSQHLPCCMVIE</sequence>
<evidence type="ECO:0000259" key="10">
    <source>
        <dbReference type="Pfam" id="PF25372"/>
    </source>
</evidence>
<evidence type="ECO:0000256" key="4">
    <source>
        <dbReference type="ARBA" id="ARBA00022737"/>
    </source>
</evidence>
<evidence type="ECO:0000313" key="11">
    <source>
        <dbReference type="Ensembl" id="ENSGALP00010026374.1"/>
    </source>
</evidence>
<dbReference type="GO" id="GO:0005737">
    <property type="term" value="C:cytoplasm"/>
    <property type="evidence" value="ECO:0000318"/>
    <property type="project" value="GO_Central"/>
</dbReference>
<reference evidence="11" key="3">
    <citation type="submission" date="2025-09" db="UniProtKB">
        <authorList>
            <consortium name="Ensembl"/>
        </authorList>
    </citation>
    <scope>IDENTIFICATION</scope>
    <source>
        <strain evidence="11">broiler</strain>
    </source>
</reference>
<reference evidence="11" key="2">
    <citation type="submission" date="2025-08" db="UniProtKB">
        <authorList>
            <consortium name="Ensembl"/>
        </authorList>
    </citation>
    <scope>IDENTIFICATION</scope>
    <source>
        <strain evidence="11">broiler</strain>
    </source>
</reference>
<feature type="region of interest" description="Disordered" evidence="9">
    <location>
        <begin position="260"/>
        <end position="285"/>
    </location>
</feature>
<dbReference type="InterPro" id="IPR050648">
    <property type="entry name" value="F-box_LRR-repeat"/>
</dbReference>
<evidence type="ECO:0000256" key="2">
    <source>
        <dbReference type="ARBA" id="ARBA00022481"/>
    </source>
</evidence>
<dbReference type="Proteomes" id="UP000000539">
    <property type="component" value="Chromosome 14"/>
</dbReference>
<dbReference type="SUPFAM" id="SSF81383">
    <property type="entry name" value="F-box domain"/>
    <property type="match status" value="1"/>
</dbReference>